<dbReference type="GO" id="GO:0046688">
    <property type="term" value="P:response to copper ion"/>
    <property type="evidence" value="ECO:0007669"/>
    <property type="project" value="UniProtKB-UniRule"/>
</dbReference>
<keyword evidence="9" id="KW-1185">Reference proteome</keyword>
<evidence type="ECO:0000256" key="5">
    <source>
        <dbReference type="ARBA" id="ARBA00023136"/>
    </source>
</evidence>
<feature type="transmembrane region" description="Helical" evidence="6">
    <location>
        <begin position="231"/>
        <end position="249"/>
    </location>
</feature>
<dbReference type="EMBL" id="FOLY01000005">
    <property type="protein sequence ID" value="SFC74074.1"/>
    <property type="molecule type" value="Genomic_DNA"/>
</dbReference>
<sequence>MIEPAGALLIVRSVFTLTALLLWGGSACLLLIADQTLRDGLWQRLRRWGVSAVMLGGLSTLATLPILTASIGSGWTDARSPSMFGLVATKTLVGSAWIWQLAAFLVLGLVLIVPGMRCPAGIAIATSLMLATLTVSGHTAMHEGAIGVLHRFNDWGHLLAGGFWLGALVPVVMLLGQLRQPSRRLGAIDALIRFSTAGHLAVAVALLTGVVNTWLVVGTWPPDPDVLYQRALWLKVAMVGILIMMAIYNRYRLVPRLSRETDALDTLRRVSIMEIVLLIGVVTLVVWFGTLSPDQG</sequence>
<dbReference type="AlphaFoldDB" id="A0A1I1LLT6"/>
<feature type="transmembrane region" description="Helical" evidence="6">
    <location>
        <begin position="120"/>
        <end position="138"/>
    </location>
</feature>
<keyword evidence="2 6" id="KW-1003">Cell membrane</keyword>
<protein>
    <recommendedName>
        <fullName evidence="6">Copper resistance protein D</fullName>
    </recommendedName>
</protein>
<evidence type="ECO:0000313" key="9">
    <source>
        <dbReference type="Proteomes" id="UP000199046"/>
    </source>
</evidence>
<keyword evidence="6" id="KW-0997">Cell inner membrane</keyword>
<evidence type="ECO:0000256" key="3">
    <source>
        <dbReference type="ARBA" id="ARBA00022692"/>
    </source>
</evidence>
<dbReference type="GO" id="GO:0005886">
    <property type="term" value="C:plasma membrane"/>
    <property type="evidence" value="ECO:0007669"/>
    <property type="project" value="UniProtKB-SubCell"/>
</dbReference>
<dbReference type="PANTHER" id="PTHR34820:SF4">
    <property type="entry name" value="INNER MEMBRANE PROTEIN YEBZ"/>
    <property type="match status" value="1"/>
</dbReference>
<evidence type="ECO:0000259" key="7">
    <source>
        <dbReference type="Pfam" id="PF05425"/>
    </source>
</evidence>
<evidence type="ECO:0000313" key="8">
    <source>
        <dbReference type="EMBL" id="SFC74074.1"/>
    </source>
</evidence>
<dbReference type="Pfam" id="PF05425">
    <property type="entry name" value="CopD"/>
    <property type="match status" value="1"/>
</dbReference>
<keyword evidence="4 6" id="KW-1133">Transmembrane helix</keyword>
<proteinExistence type="inferred from homology"/>
<comment type="similarity">
    <text evidence="6">Belongs to the CopD family.</text>
</comment>
<gene>
    <name evidence="8" type="ORF">SAMN05421848_2561</name>
</gene>
<dbReference type="RefSeq" id="WP_090134658.1">
    <property type="nucleotide sequence ID" value="NZ_FOLY01000005.1"/>
</dbReference>
<evidence type="ECO:0000256" key="2">
    <source>
        <dbReference type="ARBA" id="ARBA00022475"/>
    </source>
</evidence>
<comment type="subcellular location">
    <subcellularLocation>
        <location evidence="6">Cell inner membrane</location>
        <topology evidence="6">Multi-pass membrane protein</topology>
    </subcellularLocation>
    <subcellularLocation>
        <location evidence="1">Cell membrane</location>
        <topology evidence="1">Multi-pass membrane protein</topology>
    </subcellularLocation>
</comment>
<dbReference type="InterPro" id="IPR008457">
    <property type="entry name" value="Cu-R_CopD_dom"/>
</dbReference>
<feature type="transmembrane region" description="Helical" evidence="6">
    <location>
        <begin position="270"/>
        <end position="290"/>
    </location>
</feature>
<accession>A0A1I1LLT6</accession>
<keyword evidence="6" id="KW-0186">Copper</keyword>
<feature type="domain" description="Copper resistance protein D" evidence="7">
    <location>
        <begin position="190"/>
        <end position="287"/>
    </location>
</feature>
<evidence type="ECO:0000256" key="1">
    <source>
        <dbReference type="ARBA" id="ARBA00004651"/>
    </source>
</evidence>
<comment type="function">
    <text evidence="6">Involved in copper resistance.</text>
</comment>
<dbReference type="NCBIfam" id="NF033808">
    <property type="entry name" value="copper_CopD"/>
    <property type="match status" value="1"/>
</dbReference>
<feature type="transmembrane region" description="Helical" evidence="6">
    <location>
        <begin position="96"/>
        <end position="113"/>
    </location>
</feature>
<dbReference type="Proteomes" id="UP000199046">
    <property type="component" value="Unassembled WGS sequence"/>
</dbReference>
<feature type="transmembrane region" description="Helical" evidence="6">
    <location>
        <begin position="190"/>
        <end position="211"/>
    </location>
</feature>
<dbReference type="InterPro" id="IPR032694">
    <property type="entry name" value="CopC/D"/>
</dbReference>
<dbReference type="STRING" id="402385.SAMN05421848_2561"/>
<evidence type="ECO:0000256" key="4">
    <source>
        <dbReference type="ARBA" id="ARBA00022989"/>
    </source>
</evidence>
<evidence type="ECO:0000256" key="6">
    <source>
        <dbReference type="RuleBase" id="RU369037"/>
    </source>
</evidence>
<keyword evidence="3 6" id="KW-0812">Transmembrane</keyword>
<feature type="transmembrane region" description="Helical" evidence="6">
    <location>
        <begin position="6"/>
        <end position="32"/>
    </location>
</feature>
<keyword evidence="5 6" id="KW-0472">Membrane</keyword>
<reference evidence="9" key="1">
    <citation type="submission" date="2016-10" db="EMBL/GenBank/DDBJ databases">
        <authorList>
            <person name="Varghese N."/>
            <person name="Submissions S."/>
        </authorList>
    </citation>
    <scope>NUCLEOTIDE SEQUENCE [LARGE SCALE GENOMIC DNA]</scope>
    <source>
        <strain evidence="9">DSM 23439</strain>
    </source>
</reference>
<feature type="transmembrane region" description="Helical" evidence="6">
    <location>
        <begin position="53"/>
        <end position="76"/>
    </location>
</feature>
<feature type="transmembrane region" description="Helical" evidence="6">
    <location>
        <begin position="158"/>
        <end position="178"/>
    </location>
</feature>
<name>A0A1I1LLT6_9GAMM</name>
<dbReference type="GO" id="GO:0006825">
    <property type="term" value="P:copper ion transport"/>
    <property type="evidence" value="ECO:0007669"/>
    <property type="project" value="InterPro"/>
</dbReference>
<dbReference type="InterPro" id="IPR047689">
    <property type="entry name" value="CopD"/>
</dbReference>
<dbReference type="PANTHER" id="PTHR34820">
    <property type="entry name" value="INNER MEMBRANE PROTEIN YEBZ"/>
    <property type="match status" value="1"/>
</dbReference>
<organism evidence="8 9">
    <name type="scientific">Kushneria avicenniae</name>
    <dbReference type="NCBI Taxonomy" id="402385"/>
    <lineage>
        <taxon>Bacteria</taxon>
        <taxon>Pseudomonadati</taxon>
        <taxon>Pseudomonadota</taxon>
        <taxon>Gammaproteobacteria</taxon>
        <taxon>Oceanospirillales</taxon>
        <taxon>Halomonadaceae</taxon>
        <taxon>Kushneria</taxon>
    </lineage>
</organism>